<dbReference type="SMART" id="SM00757">
    <property type="entry name" value="CRA"/>
    <property type="match status" value="1"/>
</dbReference>
<dbReference type="InterPro" id="IPR013144">
    <property type="entry name" value="CRA_dom"/>
</dbReference>
<dbReference type="Proteomes" id="UP001157418">
    <property type="component" value="Unassembled WGS sequence"/>
</dbReference>
<sequence>MSYTKADKLKTKVEVKKLTWQEKKKVADEEEEAITELIKEHTRWVKKVQKCMNAKSSGIMSTEESRYSYNNILKLYQTPFLIYSFFSVSKTEKMVNDFEGGRQEKDIVGSYFLELWRSKSKKAAVSYAKDVEMVNLDDECEELEEEEEPVPTELDTLNSSGGFSIVLPNKLSVQYPTVNLHGHDVGVVQANCPAPVKRLLYYFEIYVKNAGAKGQIAIGFTTEGFHMRRQPGWEANSFGYHGDDGLLYRGHGKGEAFGPTYSTGDVVGGGINYTSHEFFFTKNGQVVGTVEKDVKGRLYPTIAVHSQYEEVIVNFGKDPFIFDLKAYEATLRAKQQAVIERILIPQAASYGIIRSYLQHYGYEETLNVLDEASQTCIPPITTGVHDNGFNEYGAYALNHRKILRKLIKDGQIDDAFAKLREWYPETVEDDTSAICLMLQCQKFIELVRVGHLEEAVEYGRSHFEKFYKLKEYEDLVKDCAGLLAYEDPKKSGGLGYLVEDSQRENLADAVNALILSTNPEEEATKKSCLHSYLERLLRQLTACFLEKRLLNGNQGEAFHLPRVLLAKNN</sequence>
<proteinExistence type="predicted"/>
<dbReference type="PROSITE" id="PS50897">
    <property type="entry name" value="CTLH"/>
    <property type="match status" value="1"/>
</dbReference>
<evidence type="ECO:0000313" key="3">
    <source>
        <dbReference type="EMBL" id="CAH1443007.1"/>
    </source>
</evidence>
<evidence type="ECO:0008006" key="5">
    <source>
        <dbReference type="Google" id="ProtNLM"/>
    </source>
</evidence>
<keyword evidence="4" id="KW-1185">Reference proteome</keyword>
<dbReference type="SMART" id="SM00668">
    <property type="entry name" value="CTLH"/>
    <property type="match status" value="1"/>
</dbReference>
<comment type="caution">
    <text evidence="3">The sequence shown here is derived from an EMBL/GenBank/DDBJ whole genome shotgun (WGS) entry which is preliminary data.</text>
</comment>
<dbReference type="InterPro" id="IPR024964">
    <property type="entry name" value="CTLH/CRA"/>
</dbReference>
<dbReference type="EMBL" id="CAKMRJ010005412">
    <property type="protein sequence ID" value="CAH1443007.1"/>
    <property type="molecule type" value="Genomic_DNA"/>
</dbReference>
<dbReference type="InterPro" id="IPR003877">
    <property type="entry name" value="SPRY_dom"/>
</dbReference>
<name>A0AAU9NYQ2_9ASTR</name>
<protein>
    <recommendedName>
        <fullName evidence="5">B30.2/SPRY domain-containing protein</fullName>
    </recommendedName>
</protein>
<dbReference type="InterPro" id="IPR013320">
    <property type="entry name" value="ConA-like_dom_sf"/>
</dbReference>
<gene>
    <name evidence="3" type="ORF">LVIROSA_LOCUS28956</name>
</gene>
<dbReference type="Gene3D" id="2.60.120.920">
    <property type="match status" value="1"/>
</dbReference>
<reference evidence="3 4" key="1">
    <citation type="submission" date="2022-01" db="EMBL/GenBank/DDBJ databases">
        <authorList>
            <person name="Xiong W."/>
            <person name="Schranz E."/>
        </authorList>
    </citation>
    <scope>NUCLEOTIDE SEQUENCE [LARGE SCALE GENOMIC DNA]</scope>
</reference>
<evidence type="ECO:0000313" key="4">
    <source>
        <dbReference type="Proteomes" id="UP001157418"/>
    </source>
</evidence>
<organism evidence="3 4">
    <name type="scientific">Lactuca virosa</name>
    <dbReference type="NCBI Taxonomy" id="75947"/>
    <lineage>
        <taxon>Eukaryota</taxon>
        <taxon>Viridiplantae</taxon>
        <taxon>Streptophyta</taxon>
        <taxon>Embryophyta</taxon>
        <taxon>Tracheophyta</taxon>
        <taxon>Spermatophyta</taxon>
        <taxon>Magnoliopsida</taxon>
        <taxon>eudicotyledons</taxon>
        <taxon>Gunneridae</taxon>
        <taxon>Pentapetalae</taxon>
        <taxon>asterids</taxon>
        <taxon>campanulids</taxon>
        <taxon>Asterales</taxon>
        <taxon>Asteraceae</taxon>
        <taxon>Cichorioideae</taxon>
        <taxon>Cichorieae</taxon>
        <taxon>Lactucinae</taxon>
        <taxon>Lactuca</taxon>
    </lineage>
</organism>
<dbReference type="InterPro" id="IPR044736">
    <property type="entry name" value="Gid1/RanBPM/SPLA_SPRY"/>
</dbReference>
<dbReference type="InterPro" id="IPR006595">
    <property type="entry name" value="CTLH_C"/>
</dbReference>
<dbReference type="SMART" id="SM00449">
    <property type="entry name" value="SPRY"/>
    <property type="match status" value="1"/>
</dbReference>
<evidence type="ECO:0000259" key="2">
    <source>
        <dbReference type="PROSITE" id="PS50897"/>
    </source>
</evidence>
<dbReference type="CDD" id="cd12885">
    <property type="entry name" value="SPRY_RanBP_like"/>
    <property type="match status" value="1"/>
</dbReference>
<dbReference type="SUPFAM" id="SSF49899">
    <property type="entry name" value="Concanavalin A-like lectins/glucanases"/>
    <property type="match status" value="1"/>
</dbReference>
<dbReference type="InterPro" id="IPR001870">
    <property type="entry name" value="B30.2/SPRY"/>
</dbReference>
<dbReference type="PANTHER" id="PTHR12864">
    <property type="entry name" value="RAN BINDING PROTEIN 9-RELATED"/>
    <property type="match status" value="1"/>
</dbReference>
<dbReference type="InterPro" id="IPR043136">
    <property type="entry name" value="B30.2/SPRY_sf"/>
</dbReference>
<feature type="domain" description="CTLH" evidence="2">
    <location>
        <begin position="396"/>
        <end position="454"/>
    </location>
</feature>
<evidence type="ECO:0000259" key="1">
    <source>
        <dbReference type="PROSITE" id="PS50188"/>
    </source>
</evidence>
<dbReference type="PROSITE" id="PS50188">
    <property type="entry name" value="B302_SPRY"/>
    <property type="match status" value="1"/>
</dbReference>
<dbReference type="AlphaFoldDB" id="A0AAU9NYQ2"/>
<dbReference type="Pfam" id="PF00622">
    <property type="entry name" value="SPRY"/>
    <property type="match status" value="1"/>
</dbReference>
<dbReference type="Pfam" id="PF10607">
    <property type="entry name" value="CTLH"/>
    <property type="match status" value="1"/>
</dbReference>
<dbReference type="FunFam" id="2.60.120.920:FF:000092">
    <property type="entry name" value="Ran-binding protein M homolog"/>
    <property type="match status" value="1"/>
</dbReference>
<dbReference type="InterPro" id="IPR050618">
    <property type="entry name" value="Ubq-SigPath_Reg"/>
</dbReference>
<accession>A0AAU9NYQ2</accession>
<feature type="domain" description="B30.2/SPRY" evidence="1">
    <location>
        <begin position="132"/>
        <end position="320"/>
    </location>
</feature>